<dbReference type="AlphaFoldDB" id="A0A9P7ZAB2"/>
<feature type="coiled-coil region" evidence="1">
    <location>
        <begin position="115"/>
        <end position="142"/>
    </location>
</feature>
<accession>A0A9P7ZAB2</accession>
<evidence type="ECO:0000256" key="2">
    <source>
        <dbReference type="SAM" id="Phobius"/>
    </source>
</evidence>
<keyword evidence="2" id="KW-0472">Membrane</keyword>
<dbReference type="Proteomes" id="UP000887226">
    <property type="component" value="Unassembled WGS sequence"/>
</dbReference>
<proteinExistence type="predicted"/>
<feature type="transmembrane region" description="Helical" evidence="2">
    <location>
        <begin position="273"/>
        <end position="291"/>
    </location>
</feature>
<dbReference type="EMBL" id="MU253753">
    <property type="protein sequence ID" value="KAG9248246.1"/>
    <property type="molecule type" value="Genomic_DNA"/>
</dbReference>
<dbReference type="OrthoDB" id="10681652at2759"/>
<comment type="caution">
    <text evidence="3">The sequence shown here is derived from an EMBL/GenBank/DDBJ whole genome shotgun (WGS) entry which is preliminary data.</text>
</comment>
<organism evidence="3 4">
    <name type="scientific">Calycina marina</name>
    <dbReference type="NCBI Taxonomy" id="1763456"/>
    <lineage>
        <taxon>Eukaryota</taxon>
        <taxon>Fungi</taxon>
        <taxon>Dikarya</taxon>
        <taxon>Ascomycota</taxon>
        <taxon>Pezizomycotina</taxon>
        <taxon>Leotiomycetes</taxon>
        <taxon>Helotiales</taxon>
        <taxon>Pezizellaceae</taxon>
        <taxon>Calycina</taxon>
    </lineage>
</organism>
<keyword evidence="2" id="KW-0812">Transmembrane</keyword>
<evidence type="ECO:0000313" key="4">
    <source>
        <dbReference type="Proteomes" id="UP000887226"/>
    </source>
</evidence>
<keyword evidence="2" id="KW-1133">Transmembrane helix</keyword>
<evidence type="ECO:0000256" key="1">
    <source>
        <dbReference type="SAM" id="Coils"/>
    </source>
</evidence>
<sequence>MNESMDYIPHGEILRKVSDHQGSPEEPSIPVTPKTEQAGFSLFDSSVRHRFYRPNKVFDTPSVRRSPIKLRSVKPIERSNKYDHTLAVQQALQSKMDELLKRRRSQSSGRSQELLETIDAKVSDQTESIAQLRRDVENIQANTSLINLHSDDLRITLKKKLDGVKEVVDRLLKESIIANALSSSNTGIELEIISIQNLCESLLEWTRCVENIPDSLRRLGGDSAMDNLTFTPLDSPEGQILWPQGDEPMQLSRVQCKCREYVSQEYPGANMGWLSWLLHALIFIAGVLYLVQSLPLLKVMEVLRYVKHAVSLVLVQ</sequence>
<keyword evidence="1" id="KW-0175">Coiled coil</keyword>
<evidence type="ECO:0000313" key="3">
    <source>
        <dbReference type="EMBL" id="KAG9248246.1"/>
    </source>
</evidence>
<gene>
    <name evidence="3" type="ORF">BJ878DRAFT_489240</name>
</gene>
<reference evidence="3" key="1">
    <citation type="journal article" date="2021" name="IMA Fungus">
        <title>Genomic characterization of three marine fungi, including Emericellopsis atlantica sp. nov. with signatures of a generalist lifestyle and marine biomass degradation.</title>
        <authorList>
            <person name="Hagestad O.C."/>
            <person name="Hou L."/>
            <person name="Andersen J.H."/>
            <person name="Hansen E.H."/>
            <person name="Altermark B."/>
            <person name="Li C."/>
            <person name="Kuhnert E."/>
            <person name="Cox R.J."/>
            <person name="Crous P.W."/>
            <person name="Spatafora J.W."/>
            <person name="Lail K."/>
            <person name="Amirebrahimi M."/>
            <person name="Lipzen A."/>
            <person name="Pangilinan J."/>
            <person name="Andreopoulos W."/>
            <person name="Hayes R.D."/>
            <person name="Ng V."/>
            <person name="Grigoriev I.V."/>
            <person name="Jackson S.A."/>
            <person name="Sutton T.D.S."/>
            <person name="Dobson A.D.W."/>
            <person name="Rama T."/>
        </authorList>
    </citation>
    <scope>NUCLEOTIDE SEQUENCE</scope>
    <source>
        <strain evidence="3">TRa3180A</strain>
    </source>
</reference>
<name>A0A9P7ZAB2_9HELO</name>
<protein>
    <submittedName>
        <fullName evidence="3">Uncharacterized protein</fullName>
    </submittedName>
</protein>
<keyword evidence="4" id="KW-1185">Reference proteome</keyword>